<feature type="chain" id="PRO_5040193020" description="Alpha-galactosidase" evidence="7">
    <location>
        <begin position="19"/>
        <end position="454"/>
    </location>
</feature>
<evidence type="ECO:0000256" key="5">
    <source>
        <dbReference type="ARBA" id="ARBA00023295"/>
    </source>
</evidence>
<dbReference type="PANTHER" id="PTHR11452:SF33">
    <property type="entry name" value="ALPHA-GALACTOSIDASE 2"/>
    <property type="match status" value="1"/>
</dbReference>
<dbReference type="AlphaFoldDB" id="A0A9P8VWP4"/>
<evidence type="ECO:0000256" key="2">
    <source>
        <dbReference type="ARBA" id="ARBA00009743"/>
    </source>
</evidence>
<dbReference type="CDD" id="cd14792">
    <property type="entry name" value="GH27"/>
    <property type="match status" value="1"/>
</dbReference>
<feature type="signal peptide" evidence="7">
    <location>
        <begin position="1"/>
        <end position="18"/>
    </location>
</feature>
<dbReference type="GO" id="GO:0005975">
    <property type="term" value="P:carbohydrate metabolic process"/>
    <property type="evidence" value="ECO:0007669"/>
    <property type="project" value="InterPro"/>
</dbReference>
<comment type="caution">
    <text evidence="8">The sequence shown here is derived from an EMBL/GenBank/DDBJ whole genome shotgun (WGS) entry which is preliminary data.</text>
</comment>
<evidence type="ECO:0000313" key="9">
    <source>
        <dbReference type="Proteomes" id="UP000777438"/>
    </source>
</evidence>
<proteinExistence type="inferred from homology"/>
<reference evidence="8 9" key="1">
    <citation type="journal article" date="2021" name="Nat. Commun.">
        <title>Genetic determinants of endophytism in the Arabidopsis root mycobiome.</title>
        <authorList>
            <person name="Mesny F."/>
            <person name="Miyauchi S."/>
            <person name="Thiergart T."/>
            <person name="Pickel B."/>
            <person name="Atanasova L."/>
            <person name="Karlsson M."/>
            <person name="Huettel B."/>
            <person name="Barry K.W."/>
            <person name="Haridas S."/>
            <person name="Chen C."/>
            <person name="Bauer D."/>
            <person name="Andreopoulos W."/>
            <person name="Pangilinan J."/>
            <person name="LaButti K."/>
            <person name="Riley R."/>
            <person name="Lipzen A."/>
            <person name="Clum A."/>
            <person name="Drula E."/>
            <person name="Henrissat B."/>
            <person name="Kohler A."/>
            <person name="Grigoriev I.V."/>
            <person name="Martin F.M."/>
            <person name="Hacquard S."/>
        </authorList>
    </citation>
    <scope>NUCLEOTIDE SEQUENCE [LARGE SCALE GENOMIC DNA]</scope>
    <source>
        <strain evidence="8 9">MPI-CAGE-CH-0241</strain>
    </source>
</reference>
<evidence type="ECO:0000256" key="7">
    <source>
        <dbReference type="SAM" id="SignalP"/>
    </source>
</evidence>
<keyword evidence="6" id="KW-1015">Disulfide bond</keyword>
<gene>
    <name evidence="8" type="ORF">B0T10DRAFT_141295</name>
</gene>
<dbReference type="GO" id="GO:0004557">
    <property type="term" value="F:alpha-galactosidase activity"/>
    <property type="evidence" value="ECO:0007669"/>
    <property type="project" value="UniProtKB-EC"/>
</dbReference>
<dbReference type="PRINTS" id="PR00740">
    <property type="entry name" value="GLHYDRLASE27"/>
</dbReference>
<keyword evidence="5 6" id="KW-0326">Glycosidase</keyword>
<dbReference type="InterPro" id="IPR013785">
    <property type="entry name" value="Aldolase_TIM"/>
</dbReference>
<organism evidence="8 9">
    <name type="scientific">Thelonectria olida</name>
    <dbReference type="NCBI Taxonomy" id="1576542"/>
    <lineage>
        <taxon>Eukaryota</taxon>
        <taxon>Fungi</taxon>
        <taxon>Dikarya</taxon>
        <taxon>Ascomycota</taxon>
        <taxon>Pezizomycotina</taxon>
        <taxon>Sordariomycetes</taxon>
        <taxon>Hypocreomycetidae</taxon>
        <taxon>Hypocreales</taxon>
        <taxon>Nectriaceae</taxon>
        <taxon>Thelonectria</taxon>
    </lineage>
</organism>
<sequence length="454" mass="50179">MLLPSLTSLGLLAATASAASLKVVKIGITPDGSTDPIRGWNSWGTQAGKYLNDSDFNQNHVKGICDRLASDLRGNYKLCGLDSGWSVGDHGDKYGRIIYDTDKFDIPSFARYLHRKGLLLGAYVVPGAFLNDLDKTIEGTNTKIREICGGSNGLARCQLTYSHPDTQKWIDSNAKLFASWGVDYIKLDFITPGSNENGVNLPPDESPEVQMWHRAIKKTGRRITLSISWKLDRSKRYFDIWRANADSMRVDQDIQTYSHTPFTSWSNVIRTLQNYHDWINVAVANYNTIGTHPNLDTMYVLNSEDLSGLSYDQRKSVFIHWIGSSAELNLGDDLERPEPRGLALLNDKDALSAARFTAQYPMQPRNPGSGGNLWLAQNAWIAGPSQSGEFITVLANYDNSGSKEVAASFTDLGVSGKYKCFDIFGKKIIKTRSRLQAQLNGGGALCTAVPSYKA</sequence>
<evidence type="ECO:0000256" key="3">
    <source>
        <dbReference type="ARBA" id="ARBA00012755"/>
    </source>
</evidence>
<evidence type="ECO:0000256" key="6">
    <source>
        <dbReference type="RuleBase" id="RU361168"/>
    </source>
</evidence>
<evidence type="ECO:0000256" key="1">
    <source>
        <dbReference type="ARBA" id="ARBA00001255"/>
    </source>
</evidence>
<dbReference type="SUPFAM" id="SSF51445">
    <property type="entry name" value="(Trans)glycosidases"/>
    <property type="match status" value="1"/>
</dbReference>
<keyword evidence="4 6" id="KW-0378">Hydrolase</keyword>
<evidence type="ECO:0000256" key="4">
    <source>
        <dbReference type="ARBA" id="ARBA00022801"/>
    </source>
</evidence>
<accession>A0A9P8VWP4</accession>
<dbReference type="Proteomes" id="UP000777438">
    <property type="component" value="Unassembled WGS sequence"/>
</dbReference>
<comment type="similarity">
    <text evidence="2 6">Belongs to the glycosyl hydrolase 27 family.</text>
</comment>
<evidence type="ECO:0000313" key="8">
    <source>
        <dbReference type="EMBL" id="KAH6881146.1"/>
    </source>
</evidence>
<dbReference type="Pfam" id="PF16499">
    <property type="entry name" value="Melibiase_2"/>
    <property type="match status" value="1"/>
</dbReference>
<dbReference type="PANTHER" id="PTHR11452">
    <property type="entry name" value="ALPHA-GALACTOSIDASE/ALPHA-N-ACETYLGALACTOSAMINIDASE"/>
    <property type="match status" value="1"/>
</dbReference>
<dbReference type="EC" id="3.2.1.22" evidence="3 6"/>
<dbReference type="InterPro" id="IPR002241">
    <property type="entry name" value="Glyco_hydro_27"/>
</dbReference>
<keyword evidence="7" id="KW-0732">Signal</keyword>
<keyword evidence="9" id="KW-1185">Reference proteome</keyword>
<dbReference type="Gene3D" id="3.20.20.70">
    <property type="entry name" value="Aldolase class I"/>
    <property type="match status" value="1"/>
</dbReference>
<dbReference type="InterPro" id="IPR017853">
    <property type="entry name" value="GH"/>
</dbReference>
<name>A0A9P8VWP4_9HYPO</name>
<dbReference type="EMBL" id="JAGPYM010000024">
    <property type="protein sequence ID" value="KAH6881146.1"/>
    <property type="molecule type" value="Genomic_DNA"/>
</dbReference>
<comment type="catalytic activity">
    <reaction evidence="1 6">
        <text>Hydrolysis of terminal, non-reducing alpha-D-galactose residues in alpha-D-galactosides, including galactose oligosaccharides, galactomannans and galactolipids.</text>
        <dbReference type="EC" id="3.2.1.22"/>
    </reaction>
</comment>
<dbReference type="OrthoDB" id="5795902at2759"/>
<protein>
    <recommendedName>
        <fullName evidence="3 6">Alpha-galactosidase</fullName>
        <ecNumber evidence="3 6">3.2.1.22</ecNumber>
    </recommendedName>
    <alternativeName>
        <fullName evidence="6">Melibiase</fullName>
    </alternativeName>
</protein>